<dbReference type="RefSeq" id="WP_220206207.1">
    <property type="nucleotide sequence ID" value="NZ_BNJK01000001.1"/>
</dbReference>
<feature type="binding site" evidence="9">
    <location>
        <begin position="108"/>
        <end position="118"/>
    </location>
    <ligand>
        <name>ATP</name>
        <dbReference type="ChEBI" id="CHEBI:30616"/>
    </ligand>
</feature>
<keyword evidence="13" id="KW-1185">Reference proteome</keyword>
<dbReference type="AlphaFoldDB" id="A0A8J3IRF9"/>
<dbReference type="HAMAP" id="MF_00061">
    <property type="entry name" value="IspE"/>
    <property type="match status" value="1"/>
</dbReference>
<dbReference type="GO" id="GO:0016114">
    <property type="term" value="P:terpenoid biosynthetic process"/>
    <property type="evidence" value="ECO:0007669"/>
    <property type="project" value="UniProtKB-UniRule"/>
</dbReference>
<dbReference type="Pfam" id="PF00288">
    <property type="entry name" value="GHMP_kinases_N"/>
    <property type="match status" value="1"/>
</dbReference>
<evidence type="ECO:0000256" key="7">
    <source>
        <dbReference type="ARBA" id="ARBA00022840"/>
    </source>
</evidence>
<dbReference type="GO" id="GO:0019288">
    <property type="term" value="P:isopentenyl diphosphate biosynthetic process, methylerythritol 4-phosphate pathway"/>
    <property type="evidence" value="ECO:0007669"/>
    <property type="project" value="UniProtKB-UniRule"/>
</dbReference>
<dbReference type="InterPro" id="IPR006204">
    <property type="entry name" value="GHMP_kinase_N_dom"/>
</dbReference>
<dbReference type="Proteomes" id="UP000597444">
    <property type="component" value="Unassembled WGS sequence"/>
</dbReference>
<dbReference type="Gene3D" id="3.30.70.890">
    <property type="entry name" value="GHMP kinase, C-terminal domain"/>
    <property type="match status" value="1"/>
</dbReference>
<dbReference type="InterPro" id="IPR036554">
    <property type="entry name" value="GHMP_kinase_C_sf"/>
</dbReference>
<dbReference type="PRINTS" id="PR00958">
    <property type="entry name" value="HOMSERKINASE"/>
</dbReference>
<comment type="caution">
    <text evidence="12">The sequence shown here is derived from an EMBL/GenBank/DDBJ whole genome shotgun (WGS) entry which is preliminary data.</text>
</comment>
<evidence type="ECO:0000256" key="5">
    <source>
        <dbReference type="ARBA" id="ARBA00022741"/>
    </source>
</evidence>
<dbReference type="Pfam" id="PF08544">
    <property type="entry name" value="GHMP_kinases_C"/>
    <property type="match status" value="1"/>
</dbReference>
<feature type="active site" evidence="9">
    <location>
        <position position="150"/>
    </location>
</feature>
<evidence type="ECO:0000313" key="12">
    <source>
        <dbReference type="EMBL" id="GHO95535.1"/>
    </source>
</evidence>
<keyword evidence="6 9" id="KW-0418">Kinase</keyword>
<evidence type="ECO:0000313" key="13">
    <source>
        <dbReference type="Proteomes" id="UP000597444"/>
    </source>
</evidence>
<sequence>MSHAHTTIQPGYATGSTHFVRSYAKINLSLDILGKRADGYHELVTVMQTIDLYDTICLTAIEEDTVRVICSRPELNGDDNLAARAAQAVRQRLSLSQGVMIELQKHVPVAAGLGGGSSNAAAVLLALQQWWQLSLSSSDLLNIAASLGSDVPFFLTGGLALCEGRGERITPLAPHWPAAMRWLLLLKPAIGVSTAAVFRSLPPDDYTDGSHSRAICSAFINQGELHLEDLHNGLQRGVLERYPEVAQAREDMLQAGASHVRLSGSGPTLFAAFSRLDQAAPVQQQLHRQGYEVHLTRVVGSGGENITFF</sequence>
<evidence type="ECO:0000256" key="8">
    <source>
        <dbReference type="ARBA" id="ARBA00032554"/>
    </source>
</evidence>
<dbReference type="UniPathway" id="UPA00056">
    <property type="reaction ID" value="UER00094"/>
</dbReference>
<dbReference type="InterPro" id="IPR020568">
    <property type="entry name" value="Ribosomal_Su5_D2-typ_SF"/>
</dbReference>
<feature type="domain" description="GHMP kinase N-terminal" evidence="10">
    <location>
        <begin position="80"/>
        <end position="158"/>
    </location>
</feature>
<dbReference type="PANTHER" id="PTHR43527:SF2">
    <property type="entry name" value="4-DIPHOSPHOCYTIDYL-2-C-METHYL-D-ERYTHRITOL KINASE, CHLOROPLASTIC"/>
    <property type="match status" value="1"/>
</dbReference>
<dbReference type="EMBL" id="BNJK01000001">
    <property type="protein sequence ID" value="GHO95535.1"/>
    <property type="molecule type" value="Genomic_DNA"/>
</dbReference>
<name>A0A8J3IRF9_9CHLR</name>
<evidence type="ECO:0000259" key="11">
    <source>
        <dbReference type="Pfam" id="PF08544"/>
    </source>
</evidence>
<evidence type="ECO:0000256" key="1">
    <source>
        <dbReference type="ARBA" id="ARBA00009684"/>
    </source>
</evidence>
<dbReference type="InterPro" id="IPR004424">
    <property type="entry name" value="IspE"/>
</dbReference>
<dbReference type="InterPro" id="IPR014721">
    <property type="entry name" value="Ribsml_uS5_D2-typ_fold_subgr"/>
</dbReference>
<organism evidence="12 13">
    <name type="scientific">Reticulibacter mediterranei</name>
    <dbReference type="NCBI Taxonomy" id="2778369"/>
    <lineage>
        <taxon>Bacteria</taxon>
        <taxon>Bacillati</taxon>
        <taxon>Chloroflexota</taxon>
        <taxon>Ktedonobacteria</taxon>
        <taxon>Ktedonobacterales</taxon>
        <taxon>Reticulibacteraceae</taxon>
        <taxon>Reticulibacter</taxon>
    </lineage>
</organism>
<evidence type="ECO:0000256" key="3">
    <source>
        <dbReference type="ARBA" id="ARBA00017473"/>
    </source>
</evidence>
<keyword evidence="4 9" id="KW-0808">Transferase</keyword>
<dbReference type="NCBIfam" id="TIGR00154">
    <property type="entry name" value="ispE"/>
    <property type="match status" value="1"/>
</dbReference>
<evidence type="ECO:0000256" key="4">
    <source>
        <dbReference type="ARBA" id="ARBA00022679"/>
    </source>
</evidence>
<dbReference type="PANTHER" id="PTHR43527">
    <property type="entry name" value="4-DIPHOSPHOCYTIDYL-2-C-METHYL-D-ERYTHRITOL KINASE, CHLOROPLASTIC"/>
    <property type="match status" value="1"/>
</dbReference>
<feature type="active site" evidence="9">
    <location>
        <position position="25"/>
    </location>
</feature>
<dbReference type="Gene3D" id="3.30.230.10">
    <property type="match status" value="1"/>
</dbReference>
<gene>
    <name evidence="9 12" type="primary">ispE</name>
    <name evidence="12" type="ORF">KSF_055830</name>
</gene>
<dbReference type="GO" id="GO:0050515">
    <property type="term" value="F:4-(cytidine 5'-diphospho)-2-C-methyl-D-erythritol kinase activity"/>
    <property type="evidence" value="ECO:0007669"/>
    <property type="project" value="UniProtKB-UniRule"/>
</dbReference>
<dbReference type="PIRSF" id="PIRSF010376">
    <property type="entry name" value="IspE"/>
    <property type="match status" value="1"/>
</dbReference>
<proteinExistence type="inferred from homology"/>
<evidence type="ECO:0000256" key="2">
    <source>
        <dbReference type="ARBA" id="ARBA00012052"/>
    </source>
</evidence>
<dbReference type="InterPro" id="IPR013750">
    <property type="entry name" value="GHMP_kinase_C_dom"/>
</dbReference>
<reference evidence="12" key="1">
    <citation type="submission" date="2020-10" db="EMBL/GenBank/DDBJ databases">
        <title>Taxonomic study of unclassified bacteria belonging to the class Ktedonobacteria.</title>
        <authorList>
            <person name="Yabe S."/>
            <person name="Wang C.M."/>
            <person name="Zheng Y."/>
            <person name="Sakai Y."/>
            <person name="Cavaletti L."/>
            <person name="Monciardini P."/>
            <person name="Donadio S."/>
        </authorList>
    </citation>
    <scope>NUCLEOTIDE SEQUENCE</scope>
    <source>
        <strain evidence="12">ID150040</strain>
    </source>
</reference>
<comment type="similarity">
    <text evidence="1 9">Belongs to the GHMP kinase family. IspE subfamily.</text>
</comment>
<keyword evidence="5 9" id="KW-0547">Nucleotide-binding</keyword>
<evidence type="ECO:0000259" key="10">
    <source>
        <dbReference type="Pfam" id="PF00288"/>
    </source>
</evidence>
<dbReference type="EC" id="2.7.1.148" evidence="2 9"/>
<evidence type="ECO:0000256" key="9">
    <source>
        <dbReference type="HAMAP-Rule" id="MF_00061"/>
    </source>
</evidence>
<keyword evidence="9" id="KW-0414">Isoprene biosynthesis</keyword>
<comment type="function">
    <text evidence="9">Catalyzes the phosphorylation of the position 2 hydroxy group of 4-diphosphocytidyl-2C-methyl-D-erythritol.</text>
</comment>
<dbReference type="SUPFAM" id="SSF54211">
    <property type="entry name" value="Ribosomal protein S5 domain 2-like"/>
    <property type="match status" value="1"/>
</dbReference>
<comment type="pathway">
    <text evidence="9">Isoprenoid biosynthesis; isopentenyl diphosphate biosynthesis via DXP pathway; isopentenyl diphosphate from 1-deoxy-D-xylulose 5-phosphate: step 3/6.</text>
</comment>
<feature type="domain" description="GHMP kinase C-terminal" evidence="11">
    <location>
        <begin position="231"/>
        <end position="291"/>
    </location>
</feature>
<protein>
    <recommendedName>
        <fullName evidence="3 9">4-diphosphocytidyl-2-C-methyl-D-erythritol kinase</fullName>
        <shortName evidence="9">CMK</shortName>
        <ecNumber evidence="2 9">2.7.1.148</ecNumber>
    </recommendedName>
    <alternativeName>
        <fullName evidence="8 9">4-(cytidine-5'-diphospho)-2-C-methyl-D-erythritol kinase</fullName>
    </alternativeName>
</protein>
<dbReference type="SUPFAM" id="SSF55060">
    <property type="entry name" value="GHMP Kinase, C-terminal domain"/>
    <property type="match status" value="1"/>
</dbReference>
<evidence type="ECO:0000256" key="6">
    <source>
        <dbReference type="ARBA" id="ARBA00022777"/>
    </source>
</evidence>
<dbReference type="GO" id="GO:0005524">
    <property type="term" value="F:ATP binding"/>
    <property type="evidence" value="ECO:0007669"/>
    <property type="project" value="UniProtKB-UniRule"/>
</dbReference>
<accession>A0A8J3IRF9</accession>
<comment type="catalytic activity">
    <reaction evidence="9">
        <text>4-CDP-2-C-methyl-D-erythritol + ATP = 4-CDP-2-C-methyl-D-erythritol 2-phosphate + ADP + H(+)</text>
        <dbReference type="Rhea" id="RHEA:18437"/>
        <dbReference type="ChEBI" id="CHEBI:15378"/>
        <dbReference type="ChEBI" id="CHEBI:30616"/>
        <dbReference type="ChEBI" id="CHEBI:57823"/>
        <dbReference type="ChEBI" id="CHEBI:57919"/>
        <dbReference type="ChEBI" id="CHEBI:456216"/>
        <dbReference type="EC" id="2.7.1.148"/>
    </reaction>
</comment>
<keyword evidence="7 9" id="KW-0067">ATP-binding</keyword>